<keyword evidence="2" id="KW-1185">Reference proteome</keyword>
<dbReference type="EMBL" id="JAHRHJ020000003">
    <property type="protein sequence ID" value="KAH9323256.1"/>
    <property type="molecule type" value="Genomic_DNA"/>
</dbReference>
<gene>
    <name evidence="1" type="ORF">KI387_017895</name>
</gene>
<organism evidence="1 2">
    <name type="scientific">Taxus chinensis</name>
    <name type="common">Chinese yew</name>
    <name type="synonym">Taxus wallichiana var. chinensis</name>
    <dbReference type="NCBI Taxonomy" id="29808"/>
    <lineage>
        <taxon>Eukaryota</taxon>
        <taxon>Viridiplantae</taxon>
        <taxon>Streptophyta</taxon>
        <taxon>Embryophyta</taxon>
        <taxon>Tracheophyta</taxon>
        <taxon>Spermatophyta</taxon>
        <taxon>Pinopsida</taxon>
        <taxon>Pinidae</taxon>
        <taxon>Conifers II</taxon>
        <taxon>Cupressales</taxon>
        <taxon>Taxaceae</taxon>
        <taxon>Taxus</taxon>
    </lineage>
</organism>
<feature type="non-terminal residue" evidence="1">
    <location>
        <position position="65"/>
    </location>
</feature>
<dbReference type="Proteomes" id="UP000824469">
    <property type="component" value="Unassembled WGS sequence"/>
</dbReference>
<protein>
    <submittedName>
        <fullName evidence="1">Uncharacterized protein</fullName>
    </submittedName>
</protein>
<sequence>DKLQHLYGYQIVQIKTKKFPQGLFTLEDIFSIDDQLRKNKTKMSTHADNYEEVLVDEGKKLFLQK</sequence>
<evidence type="ECO:0000313" key="1">
    <source>
        <dbReference type="EMBL" id="KAH9323256.1"/>
    </source>
</evidence>
<accession>A0AA38LGM0</accession>
<proteinExistence type="predicted"/>
<feature type="non-terminal residue" evidence="1">
    <location>
        <position position="1"/>
    </location>
</feature>
<evidence type="ECO:0000313" key="2">
    <source>
        <dbReference type="Proteomes" id="UP000824469"/>
    </source>
</evidence>
<comment type="caution">
    <text evidence="1">The sequence shown here is derived from an EMBL/GenBank/DDBJ whole genome shotgun (WGS) entry which is preliminary data.</text>
</comment>
<reference evidence="1 2" key="1">
    <citation type="journal article" date="2021" name="Nat. Plants">
        <title>The Taxus genome provides insights into paclitaxel biosynthesis.</title>
        <authorList>
            <person name="Xiong X."/>
            <person name="Gou J."/>
            <person name="Liao Q."/>
            <person name="Li Y."/>
            <person name="Zhou Q."/>
            <person name="Bi G."/>
            <person name="Li C."/>
            <person name="Du R."/>
            <person name="Wang X."/>
            <person name="Sun T."/>
            <person name="Guo L."/>
            <person name="Liang H."/>
            <person name="Lu P."/>
            <person name="Wu Y."/>
            <person name="Zhang Z."/>
            <person name="Ro D.K."/>
            <person name="Shang Y."/>
            <person name="Huang S."/>
            <person name="Yan J."/>
        </authorList>
    </citation>
    <scope>NUCLEOTIDE SEQUENCE [LARGE SCALE GENOMIC DNA]</scope>
    <source>
        <strain evidence="1">Ta-2019</strain>
    </source>
</reference>
<dbReference type="AlphaFoldDB" id="A0AA38LGM0"/>
<name>A0AA38LGM0_TAXCH</name>